<accession>A0A8J8C258</accession>
<evidence type="ECO:0000313" key="2">
    <source>
        <dbReference type="Proteomes" id="UP000766550"/>
    </source>
</evidence>
<protein>
    <recommendedName>
        <fullName evidence="3">DUF2064 domain-containing protein</fullName>
    </recommendedName>
</protein>
<gene>
    <name evidence="1" type="ORF">KTS45_00550</name>
</gene>
<proteinExistence type="predicted"/>
<organism evidence="1 2">
    <name type="scientific">Haloarcula limicola</name>
    <dbReference type="NCBI Taxonomy" id="1429915"/>
    <lineage>
        <taxon>Archaea</taxon>
        <taxon>Methanobacteriati</taxon>
        <taxon>Methanobacteriota</taxon>
        <taxon>Stenosarchaea group</taxon>
        <taxon>Halobacteria</taxon>
        <taxon>Halobacteriales</taxon>
        <taxon>Haloarculaceae</taxon>
        <taxon>Haloarcula</taxon>
    </lineage>
</organism>
<reference evidence="1 2" key="1">
    <citation type="submission" date="2021-06" db="EMBL/GenBank/DDBJ databases">
        <title>New haloarchaea isolates fom saline soil.</title>
        <authorList>
            <person name="Duran-Viseras A."/>
            <person name="Sanchez-Porro C.S."/>
            <person name="Ventosa A."/>
        </authorList>
    </citation>
    <scope>NUCLEOTIDE SEQUENCE [LARGE SCALE GENOMIC DNA]</scope>
    <source>
        <strain evidence="1 2">JCM 183640</strain>
    </source>
</reference>
<evidence type="ECO:0008006" key="3">
    <source>
        <dbReference type="Google" id="ProtNLM"/>
    </source>
</evidence>
<dbReference type="OrthoDB" id="168607at2157"/>
<dbReference type="InterPro" id="IPR018641">
    <property type="entry name" value="Trfase_1_rSAM/seldom-assoc"/>
</dbReference>
<dbReference type="Proteomes" id="UP000766550">
    <property type="component" value="Unassembled WGS sequence"/>
</dbReference>
<dbReference type="EMBL" id="JAHQXF010000001">
    <property type="protein sequence ID" value="MBV0922677.1"/>
    <property type="molecule type" value="Genomic_DNA"/>
</dbReference>
<keyword evidence="2" id="KW-1185">Reference proteome</keyword>
<dbReference type="RefSeq" id="WP_162315860.1">
    <property type="nucleotide sequence ID" value="NZ_JAHQXF010000001.1"/>
</dbReference>
<dbReference type="AlphaFoldDB" id="A0A8J8C258"/>
<dbReference type="InterPro" id="IPR029044">
    <property type="entry name" value="Nucleotide-diphossugar_trans"/>
</dbReference>
<sequence length="247" mass="26286">MTTVTVFADPPVEGFVLPELAAGPLDGSEATSLYAAMLADVCRAVEASGAELLVNYRPDDQVPDGVDSESTIRDALDGELNAPDDARYEVQVGSTFAGRVGNTVTHLLEREEVATVAAIEPTAALLARQQIDSAAMKFRSNDVVLGPSTDGRVYYAGFGEPVDFEGAYATPAVETLVDRAADAGFGVDFLPTNPVIETPADLRTVVPLLRARLKTGRVVPPRTTTKLVEEFGLNVRDGDDGTELFRE</sequence>
<dbReference type="PANTHER" id="PTHR36529:SF1">
    <property type="entry name" value="GLYCOSYLTRANSFERASE"/>
    <property type="match status" value="1"/>
</dbReference>
<dbReference type="PANTHER" id="PTHR36529">
    <property type="entry name" value="SLL1095 PROTEIN"/>
    <property type="match status" value="1"/>
</dbReference>
<evidence type="ECO:0000313" key="1">
    <source>
        <dbReference type="EMBL" id="MBV0922677.1"/>
    </source>
</evidence>
<dbReference type="Gene3D" id="3.90.550.10">
    <property type="entry name" value="Spore Coat Polysaccharide Biosynthesis Protein SpsA, Chain A"/>
    <property type="match status" value="1"/>
</dbReference>
<name>A0A8J8C258_9EURY</name>
<comment type="caution">
    <text evidence="1">The sequence shown here is derived from an EMBL/GenBank/DDBJ whole genome shotgun (WGS) entry which is preliminary data.</text>
</comment>